<organism evidence="4">
    <name type="scientific">Arabidopsis lyrata subsp. lyrata</name>
    <name type="common">Lyre-leaved rock-cress</name>
    <dbReference type="NCBI Taxonomy" id="81972"/>
    <lineage>
        <taxon>Eukaryota</taxon>
        <taxon>Viridiplantae</taxon>
        <taxon>Streptophyta</taxon>
        <taxon>Embryophyta</taxon>
        <taxon>Tracheophyta</taxon>
        <taxon>Spermatophyta</taxon>
        <taxon>Magnoliopsida</taxon>
        <taxon>eudicotyledons</taxon>
        <taxon>Gunneridae</taxon>
        <taxon>Pentapetalae</taxon>
        <taxon>rosids</taxon>
        <taxon>malvids</taxon>
        <taxon>Brassicales</taxon>
        <taxon>Brassicaceae</taxon>
        <taxon>Camelineae</taxon>
        <taxon>Arabidopsis</taxon>
    </lineage>
</organism>
<keyword evidence="1" id="KW-0812">Transmembrane</keyword>
<name>D7LQM7_ARALL</name>
<accession>D7LQM7</accession>
<dbReference type="InterPro" id="IPR004314">
    <property type="entry name" value="Neprosin"/>
</dbReference>
<dbReference type="eggNOG" id="ENOG502QSP9">
    <property type="taxonomic scope" value="Eukaryota"/>
</dbReference>
<reference evidence="4" key="1">
    <citation type="journal article" date="2011" name="Nat. Genet.">
        <title>The Arabidopsis lyrata genome sequence and the basis of rapid genome size change.</title>
        <authorList>
            <person name="Hu T.T."/>
            <person name="Pattyn P."/>
            <person name="Bakker E.G."/>
            <person name="Cao J."/>
            <person name="Cheng J.-F."/>
            <person name="Clark R.M."/>
            <person name="Fahlgren N."/>
            <person name="Fawcett J.A."/>
            <person name="Grimwood J."/>
            <person name="Gundlach H."/>
            <person name="Haberer G."/>
            <person name="Hollister J.D."/>
            <person name="Ossowski S."/>
            <person name="Ottilar R.P."/>
            <person name="Salamov A.A."/>
            <person name="Schneeberger K."/>
            <person name="Spannagl M."/>
            <person name="Wang X."/>
            <person name="Yang L."/>
            <person name="Nasrallah M.E."/>
            <person name="Bergelson J."/>
            <person name="Carrington J.C."/>
            <person name="Gaut B.S."/>
            <person name="Schmutz J."/>
            <person name="Mayer K.F.X."/>
            <person name="Van de Peer Y."/>
            <person name="Grigoriev I.V."/>
            <person name="Nordborg M."/>
            <person name="Weigel D."/>
            <person name="Guo Y.-L."/>
        </authorList>
    </citation>
    <scope>NUCLEOTIDE SEQUENCE [LARGE SCALE GENOMIC DNA]</scope>
    <source>
        <strain evidence="4">cv. MN47</strain>
    </source>
</reference>
<dbReference type="PANTHER" id="PTHR31589">
    <property type="entry name" value="PROTEIN, PUTATIVE (DUF239)-RELATED-RELATED"/>
    <property type="match status" value="1"/>
</dbReference>
<protein>
    <recommendedName>
        <fullName evidence="2">Neprosin PEP catalytic domain-containing protein</fullName>
    </recommendedName>
</protein>
<keyword evidence="1" id="KW-0472">Membrane</keyword>
<keyword evidence="4" id="KW-1185">Reference proteome</keyword>
<dbReference type="PROSITE" id="PS52045">
    <property type="entry name" value="NEPROSIN_PEP_CD"/>
    <property type="match status" value="1"/>
</dbReference>
<dbReference type="EMBL" id="GL348717">
    <property type="protein sequence ID" value="EFH53161.1"/>
    <property type="molecule type" value="Genomic_DNA"/>
</dbReference>
<dbReference type="Proteomes" id="UP000008694">
    <property type="component" value="Unassembled WGS sequence"/>
</dbReference>
<keyword evidence="1" id="KW-1133">Transmembrane helix</keyword>
<dbReference type="Pfam" id="PF03080">
    <property type="entry name" value="Neprosin"/>
    <property type="match status" value="1"/>
</dbReference>
<evidence type="ECO:0000256" key="1">
    <source>
        <dbReference type="SAM" id="Phobius"/>
    </source>
</evidence>
<dbReference type="InterPro" id="IPR053168">
    <property type="entry name" value="Glutamic_endopeptidase"/>
</dbReference>
<dbReference type="PANTHER" id="PTHR31589:SF110">
    <property type="entry name" value="PROTEIN, PUTATIVE (DUF239)-RELATED"/>
    <property type="match status" value="1"/>
</dbReference>
<sequence>MKHISKWETRKAYVSTWKCPGGTIPIRKYERTNCTDESSASLIGGSPHEHAVGTTVTSTKIYGAKATMSVWDPTVERRDELVEVTTKTILIALKFVGSKPRLFIFWTPAPIFANLAYADDVQWGGEIVNSNISGRHTTTQMGSGHFPDEGFDRVGYVRNLEIVDNNNEFQPVQDIKVIATDPKFYTIKNMTGDDWGTYLFYGGSGYSQIHSGVSSLALSSFFYYFSFIISFII</sequence>
<dbReference type="Gramene" id="scaffold_500382.1">
    <property type="protein sequence ID" value="scaffold_500382.1"/>
    <property type="gene ID" value="scaffold_500382.1"/>
</dbReference>
<feature type="domain" description="Neprosin PEP catalytic" evidence="2">
    <location>
        <begin position="1"/>
        <end position="208"/>
    </location>
</feature>
<dbReference type="HOGENOM" id="CLU_1191300_0_0_1"/>
<evidence type="ECO:0000313" key="3">
    <source>
        <dbReference type="EMBL" id="EFH53161.1"/>
    </source>
</evidence>
<feature type="transmembrane region" description="Helical" evidence="1">
    <location>
        <begin position="213"/>
        <end position="232"/>
    </location>
</feature>
<proteinExistence type="predicted"/>
<evidence type="ECO:0000313" key="4">
    <source>
        <dbReference type="Proteomes" id="UP000008694"/>
    </source>
</evidence>
<dbReference type="STRING" id="81972.D7LQM7"/>
<evidence type="ECO:0000259" key="2">
    <source>
        <dbReference type="PROSITE" id="PS52045"/>
    </source>
</evidence>
<gene>
    <name evidence="3" type="ORF">ARALYDRAFT_904678</name>
</gene>
<dbReference type="AlphaFoldDB" id="D7LQM7"/>